<proteinExistence type="predicted"/>
<name>A0A3M2JRU3_9CELL</name>
<protein>
    <submittedName>
        <fullName evidence="2">Uncharacterized protein</fullName>
    </submittedName>
</protein>
<reference evidence="2 3" key="1">
    <citation type="submission" date="2018-10" db="EMBL/GenBank/DDBJ databases">
        <title>Isolation, diversity and antifungal activity of actinobacteria from wheat.</title>
        <authorList>
            <person name="Han C."/>
        </authorList>
    </citation>
    <scope>NUCLEOTIDE SEQUENCE [LARGE SCALE GENOMIC DNA]</scope>
    <source>
        <strain evidence="2 3">NEAU-YY56</strain>
    </source>
</reference>
<evidence type="ECO:0000313" key="3">
    <source>
        <dbReference type="Proteomes" id="UP000269289"/>
    </source>
</evidence>
<dbReference type="Proteomes" id="UP000269289">
    <property type="component" value="Unassembled WGS sequence"/>
</dbReference>
<feature type="transmembrane region" description="Helical" evidence="1">
    <location>
        <begin position="41"/>
        <end position="61"/>
    </location>
</feature>
<dbReference type="RefSeq" id="WP_122148657.1">
    <property type="nucleotide sequence ID" value="NZ_RFFI01000026.1"/>
</dbReference>
<dbReference type="AlphaFoldDB" id="A0A3M2JRU3"/>
<keyword evidence="1" id="KW-1133">Transmembrane helix</keyword>
<sequence length="69" mass="7018">MADEQRPALQPGGSVQITLAALLAVCGLVLGAGGVRQGDGVLIVCGALQLAAGLYLLLWHLRVRGGPRS</sequence>
<evidence type="ECO:0000313" key="2">
    <source>
        <dbReference type="EMBL" id="RMI12918.1"/>
    </source>
</evidence>
<comment type="caution">
    <text evidence="2">The sequence shown here is derived from an EMBL/GenBank/DDBJ whole genome shotgun (WGS) entry which is preliminary data.</text>
</comment>
<keyword evidence="3" id="KW-1185">Reference proteome</keyword>
<gene>
    <name evidence="2" type="ORF">EBM89_06585</name>
</gene>
<organism evidence="2 3">
    <name type="scientific">Cellulomonas triticagri</name>
    <dbReference type="NCBI Taxonomy" id="2483352"/>
    <lineage>
        <taxon>Bacteria</taxon>
        <taxon>Bacillati</taxon>
        <taxon>Actinomycetota</taxon>
        <taxon>Actinomycetes</taxon>
        <taxon>Micrococcales</taxon>
        <taxon>Cellulomonadaceae</taxon>
        <taxon>Cellulomonas</taxon>
    </lineage>
</organism>
<accession>A0A3M2JRU3</accession>
<dbReference type="EMBL" id="RFFI01000026">
    <property type="protein sequence ID" value="RMI12918.1"/>
    <property type="molecule type" value="Genomic_DNA"/>
</dbReference>
<keyword evidence="1" id="KW-0472">Membrane</keyword>
<evidence type="ECO:0000256" key="1">
    <source>
        <dbReference type="SAM" id="Phobius"/>
    </source>
</evidence>
<keyword evidence="1" id="KW-0812">Transmembrane</keyword>
<feature type="transmembrane region" description="Helical" evidence="1">
    <location>
        <begin position="12"/>
        <end position="35"/>
    </location>
</feature>